<sequence>PLCCEVHPGNTFEGNTLDGIVDRIGKKLSIRRFIFVADRGLFSFDNLEHIKARNGEFIVGLKMGTLKRDIQEDFYDLSKFTWISSELAIRETSLNDDRCIITWSKSRADRDRKAREDVLEKIKNTLSSSKPLTKKFITNRAYKKYLSIQ</sequence>
<comment type="caution">
    <text evidence="1">The sequence shown here is derived from an EMBL/GenBank/DDBJ whole genome shotgun (WGS) entry which is preliminary data.</text>
</comment>
<evidence type="ECO:0008006" key="3">
    <source>
        <dbReference type="Google" id="ProtNLM"/>
    </source>
</evidence>
<dbReference type="EMBL" id="JAENRR010000176">
    <property type="protein sequence ID" value="MBK3520073.1"/>
    <property type="molecule type" value="Genomic_DNA"/>
</dbReference>
<evidence type="ECO:0000313" key="2">
    <source>
        <dbReference type="Proteomes" id="UP000605676"/>
    </source>
</evidence>
<accession>A0ABS1HQX1</accession>
<organism evidence="1 2">
    <name type="scientific">Carboxylicivirga marina</name>
    <dbReference type="NCBI Taxonomy" id="2800988"/>
    <lineage>
        <taxon>Bacteria</taxon>
        <taxon>Pseudomonadati</taxon>
        <taxon>Bacteroidota</taxon>
        <taxon>Bacteroidia</taxon>
        <taxon>Marinilabiliales</taxon>
        <taxon>Marinilabiliaceae</taxon>
        <taxon>Carboxylicivirga</taxon>
    </lineage>
</organism>
<reference evidence="1 2" key="1">
    <citation type="submission" date="2021-01" db="EMBL/GenBank/DDBJ databases">
        <title>Carboxyliciviraga sp.nov., isolated from coastal sediments.</title>
        <authorList>
            <person name="Lu D."/>
            <person name="Zhang T."/>
        </authorList>
    </citation>
    <scope>NUCLEOTIDE SEQUENCE [LARGE SCALE GENOMIC DNA]</scope>
    <source>
        <strain evidence="1 2">N1Y132</strain>
    </source>
</reference>
<feature type="non-terminal residue" evidence="1">
    <location>
        <position position="149"/>
    </location>
</feature>
<gene>
    <name evidence="1" type="ORF">JIV24_22270</name>
</gene>
<evidence type="ECO:0000313" key="1">
    <source>
        <dbReference type="EMBL" id="MBK3520073.1"/>
    </source>
</evidence>
<feature type="non-terminal residue" evidence="1">
    <location>
        <position position="1"/>
    </location>
</feature>
<proteinExistence type="predicted"/>
<dbReference type="Proteomes" id="UP000605676">
    <property type="component" value="Unassembled WGS sequence"/>
</dbReference>
<name>A0ABS1HQX1_9BACT</name>
<protein>
    <recommendedName>
        <fullName evidence="3">Transposase</fullName>
    </recommendedName>
</protein>
<keyword evidence="2" id="KW-1185">Reference proteome</keyword>